<dbReference type="EMBL" id="CCKQ01009729">
    <property type="protein sequence ID" value="CDW81238.1"/>
    <property type="molecule type" value="Genomic_DNA"/>
</dbReference>
<protein>
    <submittedName>
        <fullName evidence="2">Uncharacterized protein</fullName>
    </submittedName>
</protein>
<name>A0A078AKA5_STYLE</name>
<dbReference type="Proteomes" id="UP000039865">
    <property type="component" value="Unassembled WGS sequence"/>
</dbReference>
<gene>
    <name evidence="2" type="primary">Contig7541.g8050</name>
    <name evidence="2" type="ORF">STYLEM_10251</name>
</gene>
<feature type="region of interest" description="Disordered" evidence="1">
    <location>
        <begin position="1"/>
        <end position="39"/>
    </location>
</feature>
<keyword evidence="3" id="KW-1185">Reference proteome</keyword>
<evidence type="ECO:0000313" key="3">
    <source>
        <dbReference type="Proteomes" id="UP000039865"/>
    </source>
</evidence>
<dbReference type="InParanoid" id="A0A078AKA5"/>
<evidence type="ECO:0000256" key="1">
    <source>
        <dbReference type="SAM" id="MobiDB-lite"/>
    </source>
</evidence>
<reference evidence="2 3" key="1">
    <citation type="submission" date="2014-06" db="EMBL/GenBank/DDBJ databases">
        <authorList>
            <person name="Swart Estienne"/>
        </authorList>
    </citation>
    <scope>NUCLEOTIDE SEQUENCE [LARGE SCALE GENOMIC DNA]</scope>
    <source>
        <strain evidence="2 3">130c</strain>
    </source>
</reference>
<organism evidence="2 3">
    <name type="scientific">Stylonychia lemnae</name>
    <name type="common">Ciliate</name>
    <dbReference type="NCBI Taxonomy" id="5949"/>
    <lineage>
        <taxon>Eukaryota</taxon>
        <taxon>Sar</taxon>
        <taxon>Alveolata</taxon>
        <taxon>Ciliophora</taxon>
        <taxon>Intramacronucleata</taxon>
        <taxon>Spirotrichea</taxon>
        <taxon>Stichotrichia</taxon>
        <taxon>Sporadotrichida</taxon>
        <taxon>Oxytrichidae</taxon>
        <taxon>Stylonychinae</taxon>
        <taxon>Stylonychia</taxon>
    </lineage>
</organism>
<feature type="region of interest" description="Disordered" evidence="1">
    <location>
        <begin position="578"/>
        <end position="598"/>
    </location>
</feature>
<evidence type="ECO:0000313" key="2">
    <source>
        <dbReference type="EMBL" id="CDW81238.1"/>
    </source>
</evidence>
<accession>A0A078AKA5</accession>
<dbReference type="AlphaFoldDB" id="A0A078AKA5"/>
<feature type="compositionally biased region" description="Polar residues" evidence="1">
    <location>
        <begin position="16"/>
        <end position="27"/>
    </location>
</feature>
<feature type="region of interest" description="Disordered" evidence="1">
    <location>
        <begin position="471"/>
        <end position="491"/>
    </location>
</feature>
<proteinExistence type="predicted"/>
<sequence length="809" mass="94286">MNNLSVPESHKPALVKQSSSVSRQNSARGDRNKLTSPQADDQGINIFDVKIDHSQKTAYFVPIDEIYHQERQKLSSHLHIMQHQFQKDPDKFQVVVKRNLNSFVEDEKEHQDKKLSNMLRKQAKYVSQFKETERVLKEIREQYGLKVNENEKMTFQSKLQMDCNSKNYFYTYKKERVQRLKDDEMVAFEEPFHVKLIREEQERIEKENKIKLKQKAILNGDISALEQIELSSDENEELLSPRQTAEIKLQKWVKKNKKLREKDQIRKSIMKKNSQLPQSEEKMKKLSKTENHTIEFGEQSMESKTVDYRPQSVSSNLFKFNLKLKNTPKIINQLHNISQDSKPHTTARLTAGGSVSTNTQNNRSVGHHASVSFDMNSKGMQMHDPQLDEKTFISLMRTGQRMSSGQNGPFSRPDSFNRGNMQTAATSNSRLKSKMQQQITLNESTLNSSIYQPDTPTKKFQIVDTSISIRQSQNASQRLSMRTSSMQKRPKTNNLLSKSLNMAGNIGRVQRNTSQIDQDENSNSNIHNLSSKMNLDQSHSQDKAFKQKNNLDFLKHFNASFIPTKFFSKRRFNSVALDQKSNRANDSSSDQRRPDSRFNLQFKAKTPSINDSDVRQLVKQYPTNYINVKEYIQKNQSKKDEKIKEILEVMNHDEGNANPIMLKRKQTLMSIREGKSDELMNNNKTVLKVIMDETQKKEQKKKLLKIMHLCKRVEDQWPKEKNDTDYKLLLEHIKKQEFWNVIDQVKEIDFAEPGVIPLLYQYKAADFNDNVKLAIEVAQEYKSGKLDPKMAMQNERTTKQMLKRGMFIH</sequence>
<dbReference type="OrthoDB" id="327318at2759"/>